<dbReference type="Proteomes" id="UP001367771">
    <property type="component" value="Unassembled WGS sequence"/>
</dbReference>
<protein>
    <submittedName>
        <fullName evidence="1">Uncharacterized protein</fullName>
    </submittedName>
</protein>
<name>A0ABU8H6F4_9SPHN</name>
<evidence type="ECO:0000313" key="2">
    <source>
        <dbReference type="Proteomes" id="UP001367771"/>
    </source>
</evidence>
<proteinExistence type="predicted"/>
<gene>
    <name evidence="1" type="ORF">V8201_16250</name>
</gene>
<accession>A0ABU8H6F4</accession>
<keyword evidence="2" id="KW-1185">Reference proteome</keyword>
<organism evidence="1 2">
    <name type="scientific">Sphingomonas kyungheensis</name>
    <dbReference type="NCBI Taxonomy" id="1069987"/>
    <lineage>
        <taxon>Bacteria</taxon>
        <taxon>Pseudomonadati</taxon>
        <taxon>Pseudomonadota</taxon>
        <taxon>Alphaproteobacteria</taxon>
        <taxon>Sphingomonadales</taxon>
        <taxon>Sphingomonadaceae</taxon>
        <taxon>Sphingomonas</taxon>
    </lineage>
</organism>
<evidence type="ECO:0000313" key="1">
    <source>
        <dbReference type="EMBL" id="MEI5688646.1"/>
    </source>
</evidence>
<reference evidence="1 2" key="1">
    <citation type="journal article" date="2013" name="Int. J. Syst. Evol. Microbiol.">
        <title>Sphingomonas kyungheensis sp. nov., a bacterium with ginsenoside-converting activity isolated from soil of a ginseng field.</title>
        <authorList>
            <person name="Son H.M."/>
            <person name="Yang J.E."/>
            <person name="Park Y."/>
            <person name="Han C.K."/>
            <person name="Kim S.G."/>
            <person name="Kook M."/>
            <person name="Yi T.H."/>
        </authorList>
    </citation>
    <scope>NUCLEOTIDE SEQUENCE [LARGE SCALE GENOMIC DNA]</scope>
    <source>
        <strain evidence="1 2">LMG 26582</strain>
    </source>
</reference>
<comment type="caution">
    <text evidence="1">The sequence shown here is derived from an EMBL/GenBank/DDBJ whole genome shotgun (WGS) entry which is preliminary data.</text>
</comment>
<sequence>MTTKGPMWTQDQAIAYEAALDAINDVIARYSEQIAYEQGHGTGARVEWLRMRVWQARDIAKSLDIRDDVTVS</sequence>
<dbReference type="RefSeq" id="WP_336545960.1">
    <property type="nucleotide sequence ID" value="NZ_JBBBDM010000012.1"/>
</dbReference>
<dbReference type="EMBL" id="JBBBDM010000012">
    <property type="protein sequence ID" value="MEI5688646.1"/>
    <property type="molecule type" value="Genomic_DNA"/>
</dbReference>